<sequence>MQVRLVPTQNITTDGGQESFYKFLSELRIRPWGNLQSRQVPHKGLFNRPIQTRRSPRGYGLLWLWQRRRGCPWTAFAAQWPASCSMALGVIICFVKIANRPLHDNDYLLCMIRRASRNLALDESGLQWNKELHSPAEKAQLDDLRQKTKRLPFKRAGERERPWDANVWFCRQQRAMKRSTSSTFYERATTMYRPNNKCIQSSLVLGNHDCAYRLTNERKR</sequence>
<accession>A0A0S4KJ20</accession>
<protein>
    <submittedName>
        <fullName evidence="1">Uncharacterized protein</fullName>
    </submittedName>
</protein>
<dbReference type="VEuPathDB" id="TriTrypDB:BSAL_07325c"/>
<dbReference type="AlphaFoldDB" id="A0A0S4KJ20"/>
<name>A0A0S4KJ20_BODSA</name>
<evidence type="ECO:0000313" key="1">
    <source>
        <dbReference type="EMBL" id="CUI14516.1"/>
    </source>
</evidence>
<evidence type="ECO:0000313" key="2">
    <source>
        <dbReference type="Proteomes" id="UP000051952"/>
    </source>
</evidence>
<reference evidence="2" key="1">
    <citation type="submission" date="2015-09" db="EMBL/GenBank/DDBJ databases">
        <authorList>
            <consortium name="Pathogen Informatics"/>
        </authorList>
    </citation>
    <scope>NUCLEOTIDE SEQUENCE [LARGE SCALE GENOMIC DNA]</scope>
    <source>
        <strain evidence="2">Lake Konstanz</strain>
    </source>
</reference>
<gene>
    <name evidence="1" type="ORF">BSAL_07325c</name>
</gene>
<dbReference type="Proteomes" id="UP000051952">
    <property type="component" value="Unassembled WGS sequence"/>
</dbReference>
<organism evidence="1 2">
    <name type="scientific">Bodo saltans</name>
    <name type="common">Flagellated protozoan</name>
    <dbReference type="NCBI Taxonomy" id="75058"/>
    <lineage>
        <taxon>Eukaryota</taxon>
        <taxon>Discoba</taxon>
        <taxon>Euglenozoa</taxon>
        <taxon>Kinetoplastea</taxon>
        <taxon>Metakinetoplastina</taxon>
        <taxon>Eubodonida</taxon>
        <taxon>Bodonidae</taxon>
        <taxon>Bodo</taxon>
    </lineage>
</organism>
<dbReference type="EMBL" id="CYKH01001404">
    <property type="protein sequence ID" value="CUI14516.1"/>
    <property type="molecule type" value="Genomic_DNA"/>
</dbReference>
<keyword evidence="2" id="KW-1185">Reference proteome</keyword>
<proteinExistence type="predicted"/>